<organism evidence="2 3">
    <name type="scientific">Phytomonospora endophytica</name>
    <dbReference type="NCBI Taxonomy" id="714109"/>
    <lineage>
        <taxon>Bacteria</taxon>
        <taxon>Bacillati</taxon>
        <taxon>Actinomycetota</taxon>
        <taxon>Actinomycetes</taxon>
        <taxon>Micromonosporales</taxon>
        <taxon>Micromonosporaceae</taxon>
        <taxon>Phytomonospora</taxon>
    </lineage>
</organism>
<keyword evidence="3" id="KW-1185">Reference proteome</keyword>
<dbReference type="Pfam" id="PF02575">
    <property type="entry name" value="YbaB_DNA_bd"/>
    <property type="match status" value="1"/>
</dbReference>
<dbReference type="InterPro" id="IPR004401">
    <property type="entry name" value="YbaB/EbfC"/>
</dbReference>
<name>A0A841G058_9ACTN</name>
<accession>A0A841G058</accession>
<comment type="caution">
    <text evidence="2">The sequence shown here is derived from an EMBL/GenBank/DDBJ whole genome shotgun (WGS) entry which is preliminary data.</text>
</comment>
<protein>
    <recommendedName>
        <fullName evidence="4">YbaB/EbfC DNA-binding family protein</fullName>
    </recommendedName>
</protein>
<feature type="region of interest" description="Disordered" evidence="1">
    <location>
        <begin position="24"/>
        <end position="50"/>
    </location>
</feature>
<dbReference type="RefSeq" id="WP_184790360.1">
    <property type="nucleotide sequence ID" value="NZ_BONT01000085.1"/>
</dbReference>
<evidence type="ECO:0008006" key="4">
    <source>
        <dbReference type="Google" id="ProtNLM"/>
    </source>
</evidence>
<dbReference type="InterPro" id="IPR036894">
    <property type="entry name" value="YbaB-like_sf"/>
</dbReference>
<dbReference type="EMBL" id="JACHGT010000012">
    <property type="protein sequence ID" value="MBB6037550.1"/>
    <property type="molecule type" value="Genomic_DNA"/>
</dbReference>
<dbReference type="AlphaFoldDB" id="A0A841G058"/>
<reference evidence="2 3" key="1">
    <citation type="submission" date="2020-08" db="EMBL/GenBank/DDBJ databases">
        <title>Genomic Encyclopedia of Type Strains, Phase IV (KMG-IV): sequencing the most valuable type-strain genomes for metagenomic binning, comparative biology and taxonomic classification.</title>
        <authorList>
            <person name="Goeker M."/>
        </authorList>
    </citation>
    <scope>NUCLEOTIDE SEQUENCE [LARGE SCALE GENOMIC DNA]</scope>
    <source>
        <strain evidence="2 3">YIM 65646</strain>
    </source>
</reference>
<sequence>MTSPNSESARIDQLFTTLRSTLDQARAAGTAPPPDTDVEPVQGRTDPDGGQVQVVVSANRLVELTLDPRVKRLDAEDLAAVILKAVNDAFTDLGENAKAAAEEIDVDPDTEALGAKLDRLQDASVRQMAMFEQSMAEVVAKLMGGR</sequence>
<dbReference type="Proteomes" id="UP000548476">
    <property type="component" value="Unassembled WGS sequence"/>
</dbReference>
<evidence type="ECO:0000256" key="1">
    <source>
        <dbReference type="SAM" id="MobiDB-lite"/>
    </source>
</evidence>
<evidence type="ECO:0000313" key="3">
    <source>
        <dbReference type="Proteomes" id="UP000548476"/>
    </source>
</evidence>
<dbReference type="GO" id="GO:0003677">
    <property type="term" value="F:DNA binding"/>
    <property type="evidence" value="ECO:0007669"/>
    <property type="project" value="InterPro"/>
</dbReference>
<dbReference type="SUPFAM" id="SSF82607">
    <property type="entry name" value="YbaB-like"/>
    <property type="match status" value="1"/>
</dbReference>
<dbReference type="Gene3D" id="3.30.1310.10">
    <property type="entry name" value="Nucleoid-associated protein YbaB-like domain"/>
    <property type="match status" value="1"/>
</dbReference>
<proteinExistence type="predicted"/>
<gene>
    <name evidence="2" type="ORF">HNR73_005426</name>
</gene>
<evidence type="ECO:0000313" key="2">
    <source>
        <dbReference type="EMBL" id="MBB6037550.1"/>
    </source>
</evidence>